<protein>
    <recommendedName>
        <fullName evidence="4">Secreted protein</fullName>
    </recommendedName>
</protein>
<evidence type="ECO:0008006" key="4">
    <source>
        <dbReference type="Google" id="ProtNLM"/>
    </source>
</evidence>
<evidence type="ECO:0000256" key="1">
    <source>
        <dbReference type="SAM" id="SignalP"/>
    </source>
</evidence>
<proteinExistence type="predicted"/>
<reference evidence="2" key="1">
    <citation type="submission" date="2024-02" db="EMBL/GenBank/DDBJ databases">
        <authorList>
            <consortium name="ELIXIR-Norway"/>
            <consortium name="Elixir Norway"/>
        </authorList>
    </citation>
    <scope>NUCLEOTIDE SEQUENCE</scope>
</reference>
<dbReference type="Proteomes" id="UP001497512">
    <property type="component" value="Chromosome 2"/>
</dbReference>
<name>A0ABP0U891_9BRYO</name>
<evidence type="ECO:0000313" key="2">
    <source>
        <dbReference type="EMBL" id="CAK9214513.1"/>
    </source>
</evidence>
<keyword evidence="1" id="KW-0732">Signal</keyword>
<dbReference type="EMBL" id="OZ019894">
    <property type="protein sequence ID" value="CAK9214513.1"/>
    <property type="molecule type" value="Genomic_DNA"/>
</dbReference>
<feature type="chain" id="PRO_5045320097" description="Secreted protein" evidence="1">
    <location>
        <begin position="25"/>
        <end position="96"/>
    </location>
</feature>
<keyword evidence="3" id="KW-1185">Reference proteome</keyword>
<sequence length="96" mass="10612">MFFRTSQLLQLLLGCLILIEDSVAAKGAFLLNCFLKKLLAAPNTSGEQSGGGTTTLLFLALSVPFSHYNGISRNQEELQSDFLLQQWMTHISRHGL</sequence>
<organism evidence="2 3">
    <name type="scientific">Sphagnum troendelagicum</name>
    <dbReference type="NCBI Taxonomy" id="128251"/>
    <lineage>
        <taxon>Eukaryota</taxon>
        <taxon>Viridiplantae</taxon>
        <taxon>Streptophyta</taxon>
        <taxon>Embryophyta</taxon>
        <taxon>Bryophyta</taxon>
        <taxon>Sphagnophytina</taxon>
        <taxon>Sphagnopsida</taxon>
        <taxon>Sphagnales</taxon>
        <taxon>Sphagnaceae</taxon>
        <taxon>Sphagnum</taxon>
    </lineage>
</organism>
<feature type="signal peptide" evidence="1">
    <location>
        <begin position="1"/>
        <end position="24"/>
    </location>
</feature>
<evidence type="ECO:0000313" key="3">
    <source>
        <dbReference type="Proteomes" id="UP001497512"/>
    </source>
</evidence>
<dbReference type="PROSITE" id="PS51257">
    <property type="entry name" value="PROKAR_LIPOPROTEIN"/>
    <property type="match status" value="1"/>
</dbReference>
<accession>A0ABP0U891</accession>
<gene>
    <name evidence="2" type="ORF">CSSPTR1EN2_LOCUS12269</name>
</gene>